<dbReference type="SUPFAM" id="SSF53649">
    <property type="entry name" value="Alkaline phosphatase-like"/>
    <property type="match status" value="1"/>
</dbReference>
<reference evidence="8 11" key="3">
    <citation type="submission" date="2018-03" db="EMBL/GenBank/DDBJ databases">
        <title>Genomic Encyclopedia of Archaeal and Bacterial Type Strains, Phase II (KMG-II): from individual species to whole genera.</title>
        <authorList>
            <person name="Goeker M."/>
        </authorList>
    </citation>
    <scope>NUCLEOTIDE SEQUENCE [LARGE SCALE GENOMIC DNA]</scope>
    <source>
        <strain evidence="8 11">DSM 17797</strain>
    </source>
</reference>
<dbReference type="GO" id="GO:0016740">
    <property type="term" value="F:transferase activity"/>
    <property type="evidence" value="ECO:0007669"/>
    <property type="project" value="UniProtKB-KW"/>
</dbReference>
<dbReference type="Gene3D" id="1.25.40.10">
    <property type="entry name" value="Tetratricopeptide repeat domain"/>
    <property type="match status" value="1"/>
</dbReference>
<evidence type="ECO:0000256" key="6">
    <source>
        <dbReference type="SAM" id="Phobius"/>
    </source>
</evidence>
<dbReference type="Pfam" id="PF00884">
    <property type="entry name" value="Sulfatase"/>
    <property type="match status" value="1"/>
</dbReference>
<dbReference type="Proteomes" id="UP000237771">
    <property type="component" value="Unassembled WGS sequence"/>
</dbReference>
<proteinExistence type="predicted"/>
<evidence type="ECO:0000256" key="4">
    <source>
        <dbReference type="ARBA" id="ARBA00022989"/>
    </source>
</evidence>
<feature type="transmembrane region" description="Helical" evidence="6">
    <location>
        <begin position="12"/>
        <end position="33"/>
    </location>
</feature>
<keyword evidence="2" id="KW-1003">Cell membrane</keyword>
<evidence type="ECO:0000313" key="10">
    <source>
        <dbReference type="Proteomes" id="UP000184384"/>
    </source>
</evidence>
<dbReference type="PANTHER" id="PTHR47371:SF3">
    <property type="entry name" value="PHOSPHOGLYCEROL TRANSFERASE I"/>
    <property type="match status" value="1"/>
</dbReference>
<keyword evidence="5 6" id="KW-0472">Membrane</keyword>
<evidence type="ECO:0000313" key="9">
    <source>
        <dbReference type="EMBL" id="SHG24964.1"/>
    </source>
</evidence>
<evidence type="ECO:0000256" key="3">
    <source>
        <dbReference type="ARBA" id="ARBA00022692"/>
    </source>
</evidence>
<dbReference type="Gene3D" id="3.40.720.10">
    <property type="entry name" value="Alkaline Phosphatase, subunit A"/>
    <property type="match status" value="1"/>
</dbReference>
<evidence type="ECO:0000256" key="1">
    <source>
        <dbReference type="ARBA" id="ARBA00004651"/>
    </source>
</evidence>
<comment type="subcellular location">
    <subcellularLocation>
        <location evidence="1">Cell membrane</location>
        <topology evidence="1">Multi-pass membrane protein</topology>
    </subcellularLocation>
</comment>
<dbReference type="SUPFAM" id="SSF48452">
    <property type="entry name" value="TPR-like"/>
    <property type="match status" value="1"/>
</dbReference>
<dbReference type="PANTHER" id="PTHR47371">
    <property type="entry name" value="LIPOTEICHOIC ACID SYNTHASE"/>
    <property type="match status" value="1"/>
</dbReference>
<dbReference type="EMBL" id="FQWO01000001">
    <property type="protein sequence ID" value="SHG24964.1"/>
    <property type="molecule type" value="Genomic_DNA"/>
</dbReference>
<accession>A0A1M5I9B2</accession>
<evidence type="ECO:0000256" key="2">
    <source>
        <dbReference type="ARBA" id="ARBA00022475"/>
    </source>
</evidence>
<reference evidence="9" key="1">
    <citation type="submission" date="2016-11" db="EMBL/GenBank/DDBJ databases">
        <authorList>
            <person name="Jaros S."/>
            <person name="Januszkiewicz K."/>
            <person name="Wedrychowicz H."/>
        </authorList>
    </citation>
    <scope>NUCLEOTIDE SEQUENCE [LARGE SCALE GENOMIC DNA]</scope>
    <source>
        <strain evidence="9">DSM 19729</strain>
    </source>
</reference>
<reference evidence="10" key="2">
    <citation type="submission" date="2016-11" db="EMBL/GenBank/DDBJ databases">
        <authorList>
            <person name="Varghese N."/>
            <person name="Submissions S."/>
        </authorList>
    </citation>
    <scope>NUCLEOTIDE SEQUENCE [LARGE SCALE GENOMIC DNA]</scope>
    <source>
        <strain evidence="10">DSM 19729</strain>
    </source>
</reference>
<protein>
    <submittedName>
        <fullName evidence="8 9">Phosphoglycerol transferase MdoB</fullName>
    </submittedName>
</protein>
<keyword evidence="4 6" id="KW-1133">Transmembrane helix</keyword>
<gene>
    <name evidence="8" type="ORF">BC624_101146</name>
    <name evidence="9" type="ORF">SAMN05443373_101146</name>
</gene>
<name>A0A1M5I9B2_9FLAO</name>
<feature type="domain" description="Sulfatase N-terminal" evidence="7">
    <location>
        <begin position="246"/>
        <end position="532"/>
    </location>
</feature>
<feature type="transmembrane region" description="Helical" evidence="6">
    <location>
        <begin position="84"/>
        <end position="101"/>
    </location>
</feature>
<evidence type="ECO:0000256" key="5">
    <source>
        <dbReference type="ARBA" id="ARBA00023136"/>
    </source>
</evidence>
<dbReference type="GO" id="GO:0005886">
    <property type="term" value="C:plasma membrane"/>
    <property type="evidence" value="ECO:0007669"/>
    <property type="project" value="UniProtKB-SubCell"/>
</dbReference>
<dbReference type="EMBL" id="PVUB01000001">
    <property type="protein sequence ID" value="PRZ27865.1"/>
    <property type="molecule type" value="Genomic_DNA"/>
</dbReference>
<keyword evidence="9" id="KW-0808">Transferase</keyword>
<keyword evidence="3 6" id="KW-0812">Transmembrane</keyword>
<dbReference type="AlphaFoldDB" id="A0A1M5I9B2"/>
<organism evidence="9 10">
    <name type="scientific">Flavobacterium granuli</name>
    <dbReference type="NCBI Taxonomy" id="280093"/>
    <lineage>
        <taxon>Bacteria</taxon>
        <taxon>Pseudomonadati</taxon>
        <taxon>Bacteroidota</taxon>
        <taxon>Flavobacteriia</taxon>
        <taxon>Flavobacteriales</taxon>
        <taxon>Flavobacteriaceae</taxon>
        <taxon>Flavobacterium</taxon>
    </lineage>
</organism>
<dbReference type="InterPro" id="IPR050448">
    <property type="entry name" value="OpgB/LTA_synthase_biosynth"/>
</dbReference>
<feature type="transmembrane region" description="Helical" evidence="6">
    <location>
        <begin position="53"/>
        <end position="77"/>
    </location>
</feature>
<dbReference type="InterPro" id="IPR011990">
    <property type="entry name" value="TPR-like_helical_dom_sf"/>
</dbReference>
<dbReference type="InterPro" id="IPR000917">
    <property type="entry name" value="Sulfatase_N"/>
</dbReference>
<evidence type="ECO:0000259" key="7">
    <source>
        <dbReference type="Pfam" id="PF00884"/>
    </source>
</evidence>
<sequence length="809" mass="93476">MKIRLLLKNSFPHLYLTFALLFTFWSLSIFEIYSKSTNGIHSTDLITNLFYKLLNDFGTALVIGLLFFPIYIAFYFLRKPWSVTAIKILFSIIVIGQFALVKYNLTTLVNLGADILGYSIDDMYTTVTASESLSYLYFFPFVVFPLLFLGINNLLVKYANPNVIYAFSTVFILLFVGLKYSIPEISDSSYQNKLSFFTTDIIRFQSDKNVFTAADLFYKKEYPLVQPFNSSPDVLAPFFEIKEEKPNIVMIIVEGLGAEFIGKNQYRGFTPYLDSLIPKSLYWENFVSNAGRTFGALPSILGSLPYGEKGFLEMNPLPSHISLVSILKANEYTTSFYCGDESSFDRKINFLEYNGIENVIDVNKFGPGYVKTKENSGGFSWGYPDDEIFKKTLSELDSKKLPRLDVIMTLTNHEPFDFPSKQEYLKKVDKIINSNRTLEVSKSEVNTYKDIFACLLYTDNSIKNFMESYSKRPEFQNTIFVITGDHRLIPVAQKDKLCRFHVPLYIYSPLLKKPQSFKSVSSHWDITPSLLSFLMNNYKMNKMEKTTWMSSGLDTVQKFRNIHKIPIMQNKGSINELIYKDYLYSNGDLFKINENFDLAKVNDKVMLKTMADTLNEAKRLNAYLTQKNKIIPNAINTYTKPAFEFSKEDLEKIKKLTKGLTYDEIFFLARDFAFNKERDKARLLCNYILNEFPNYADVRTLKGRTLAWDKNYSKAETELLEVVKRTPYYNDSYLALMDLYWWTDQDPKGILIAKKGLKNKVANPELGIKLAQAYKRTNKLTLANKVIDSVIKKHPTEKEFVKIKKTFVK</sequence>
<keyword evidence="11" id="KW-1185">Reference proteome</keyword>
<dbReference type="STRING" id="280093.SAMN05443373_101146"/>
<dbReference type="OrthoDB" id="9777768at2"/>
<feature type="transmembrane region" description="Helical" evidence="6">
    <location>
        <begin position="135"/>
        <end position="156"/>
    </location>
</feature>
<dbReference type="RefSeq" id="WP_072938244.1">
    <property type="nucleotide sequence ID" value="NZ_FQWO01000001.1"/>
</dbReference>
<dbReference type="InterPro" id="IPR017850">
    <property type="entry name" value="Alkaline_phosphatase_core_sf"/>
</dbReference>
<dbReference type="Proteomes" id="UP000184384">
    <property type="component" value="Unassembled WGS sequence"/>
</dbReference>
<evidence type="ECO:0000313" key="8">
    <source>
        <dbReference type="EMBL" id="PRZ27865.1"/>
    </source>
</evidence>
<dbReference type="CDD" id="cd16015">
    <property type="entry name" value="LTA_synthase"/>
    <property type="match status" value="1"/>
</dbReference>
<evidence type="ECO:0000313" key="11">
    <source>
        <dbReference type="Proteomes" id="UP000237771"/>
    </source>
</evidence>
<feature type="transmembrane region" description="Helical" evidence="6">
    <location>
        <begin position="163"/>
        <end position="182"/>
    </location>
</feature>